<dbReference type="PANTHER" id="PTHR12815:SF42">
    <property type="entry name" value="BACTERIAL SURFACE ANTIGEN (D15) DOMAIN-CONTAINING PROTEIN"/>
    <property type="match status" value="1"/>
</dbReference>
<evidence type="ECO:0000313" key="4">
    <source>
        <dbReference type="EMBL" id="CDR34979.1"/>
    </source>
</evidence>
<dbReference type="EMBL" id="CCEJ010000011">
    <property type="protein sequence ID" value="CDR34979.1"/>
    <property type="molecule type" value="Genomic_DNA"/>
</dbReference>
<name>A0A090E2X1_9BACT</name>
<dbReference type="PANTHER" id="PTHR12815">
    <property type="entry name" value="SORTING AND ASSEMBLY MACHINERY SAMM50 PROTEIN FAMILY MEMBER"/>
    <property type="match status" value="1"/>
</dbReference>
<dbReference type="Pfam" id="PF01103">
    <property type="entry name" value="Omp85"/>
    <property type="match status" value="1"/>
</dbReference>
<accession>A0A090E2X1</accession>
<evidence type="ECO:0000313" key="5">
    <source>
        <dbReference type="Proteomes" id="UP000031552"/>
    </source>
</evidence>
<dbReference type="STRING" id="1437425.CSEC_2173"/>
<proteinExistence type="predicted"/>
<dbReference type="GO" id="GO:0019867">
    <property type="term" value="C:outer membrane"/>
    <property type="evidence" value="ECO:0007669"/>
    <property type="project" value="InterPro"/>
</dbReference>
<dbReference type="eggNOG" id="COG0729">
    <property type="taxonomic scope" value="Bacteria"/>
</dbReference>
<organism evidence="4 5">
    <name type="scientific">Candidatus Criblamydia sequanensis CRIB-18</name>
    <dbReference type="NCBI Taxonomy" id="1437425"/>
    <lineage>
        <taxon>Bacteria</taxon>
        <taxon>Pseudomonadati</taxon>
        <taxon>Chlamydiota</taxon>
        <taxon>Chlamydiia</taxon>
        <taxon>Parachlamydiales</taxon>
        <taxon>Candidatus Criblamydiaceae</taxon>
        <taxon>Candidatus Criblamydia</taxon>
    </lineage>
</organism>
<keyword evidence="5" id="KW-1185">Reference proteome</keyword>
<dbReference type="InterPro" id="IPR039910">
    <property type="entry name" value="D15-like"/>
</dbReference>
<comment type="subcellular location">
    <subcellularLocation>
        <location evidence="1">Membrane</location>
    </subcellularLocation>
</comment>
<evidence type="ECO:0000259" key="3">
    <source>
        <dbReference type="Pfam" id="PF01103"/>
    </source>
</evidence>
<gene>
    <name evidence="4" type="ORF">CSEC_2173</name>
</gene>
<evidence type="ECO:0000256" key="1">
    <source>
        <dbReference type="ARBA" id="ARBA00004370"/>
    </source>
</evidence>
<dbReference type="Gene3D" id="2.40.160.50">
    <property type="entry name" value="membrane protein fhac: a member of the omp85/tpsb transporter family"/>
    <property type="match status" value="1"/>
</dbReference>
<dbReference type="InterPro" id="IPR000184">
    <property type="entry name" value="Bac_surfAg_D15"/>
</dbReference>
<keyword evidence="2" id="KW-0472">Membrane</keyword>
<sequence>MMIKSKINSIILSKISWLVVFCLIALFLHSIEYEVEFKGNLSSETLDLLKAASQLETLKKNPPTTLSGLKRRAEKDVGNLITALHSLALYNAHVELDYEVESKPAKVLVLIEPGEPYPLKSIEIIYTDLAEHGHPGITEDCFSEYINWDATPKLMKNIEIALLELLDESGYPFAVCSKIDATADQTEKQVAFKLYVRTNGKMLFGPVEIVGNQSVKRKYFFKKLSWRQGAIYSPCQLEKTQKSLEQSGLFCYVDFILPETAPEDGEIPIKIQVKEAKMRSIGLGLAYATQRGPGITGEWEHRNYRGMGEILNFRATFFKETHLAKLSYLIPDYFRPNENLVYQLEASKDETKGYTATYGSALLRIDTLHSCCFKTSYGVQFKHLRDTNIHEAENHQKQKHKNEEFNLGKFPLTLSYTTTDDLLDPKNGYALHIECIPSWEITGSEFVYGINILSLSAYLPLRKNRLTFAMQGVFGSIIGAAKKTIPRSELFDAGGDSLLRGYHYKTVSPLDNENDPTGGRSMMIFSSELRFKSTETFGWVLFHDFGNVYSTSFPDFRYHLLNSVGFGIRYYTAVGPIRLDIAFPLEPRKGLDSAFQLYLNIGQSF</sequence>
<protein>
    <submittedName>
        <fullName evidence="4">Conserved putative secreted protein</fullName>
    </submittedName>
</protein>
<dbReference type="OrthoDB" id="9776356at2"/>
<reference evidence="4" key="1">
    <citation type="submission" date="2013-12" db="EMBL/GenBank/DDBJ databases">
        <authorList>
            <person name="Linke B."/>
        </authorList>
    </citation>
    <scope>NUCLEOTIDE SEQUENCE [LARGE SCALE GENOMIC DNA]</scope>
    <source>
        <strain evidence="4">CRIB-18</strain>
    </source>
</reference>
<comment type="caution">
    <text evidence="4">The sequence shown here is derived from an EMBL/GenBank/DDBJ whole genome shotgun (WGS) entry which is preliminary data.</text>
</comment>
<reference evidence="4" key="2">
    <citation type="submission" date="2014-09" db="EMBL/GenBank/DDBJ databases">
        <title>Criblamydia sequanensis harbors a mega-plasmid encoding arsenite resistance.</title>
        <authorList>
            <person name="Bertelli C."/>
            <person name="Goesmann A."/>
            <person name="Greub G."/>
        </authorList>
    </citation>
    <scope>NUCLEOTIDE SEQUENCE [LARGE SCALE GENOMIC DNA]</scope>
    <source>
        <strain evidence="4">CRIB-18</strain>
    </source>
</reference>
<evidence type="ECO:0000256" key="2">
    <source>
        <dbReference type="ARBA" id="ARBA00023136"/>
    </source>
</evidence>
<dbReference type="AlphaFoldDB" id="A0A090E2X1"/>
<dbReference type="Gene3D" id="3.10.20.310">
    <property type="entry name" value="membrane protein fhac"/>
    <property type="match status" value="1"/>
</dbReference>
<dbReference type="Proteomes" id="UP000031552">
    <property type="component" value="Unassembled WGS sequence"/>
</dbReference>
<feature type="domain" description="Bacterial surface antigen (D15)" evidence="3">
    <location>
        <begin position="303"/>
        <end position="605"/>
    </location>
</feature>